<dbReference type="SUPFAM" id="SSF53756">
    <property type="entry name" value="UDP-Glycosyltransferase/glycogen phosphorylase"/>
    <property type="match status" value="1"/>
</dbReference>
<dbReference type="Pfam" id="PF13692">
    <property type="entry name" value="Glyco_trans_1_4"/>
    <property type="match status" value="1"/>
</dbReference>
<sequence length="248" mass="27039">MVSVAEDRLAQNTNVAIGSSQVVEQHLVERGFKRVVHWPNVADVETILEQRLPDSARIKNRVVFAGNLSKAKIDFTLFHDVISAGFELHLAGPIAEGGGDATLEIEELVGRGAVYHGLMPLEELSRLYWTCSVGLIPYQLTPYTRGVNPLKTFEYLAAGMAVVSTAVPAVQEIKGHVSIVTGPRDCVARIASLVESAESNNVETRIGIAKKNSWQERGKIARALVERTLDGLSDVILEKDVVHPDVHS</sequence>
<dbReference type="Proteomes" id="UP000596938">
    <property type="component" value="Unassembled WGS sequence"/>
</dbReference>
<organism evidence="1 2">
    <name type="scientific">Pseudarthrobacter polychromogenes</name>
    <dbReference type="NCBI Taxonomy" id="1676"/>
    <lineage>
        <taxon>Bacteria</taxon>
        <taxon>Bacillati</taxon>
        <taxon>Actinomycetota</taxon>
        <taxon>Actinomycetes</taxon>
        <taxon>Micrococcales</taxon>
        <taxon>Micrococcaceae</taxon>
        <taxon>Pseudarthrobacter</taxon>
    </lineage>
</organism>
<dbReference type="Gene3D" id="3.40.50.2000">
    <property type="entry name" value="Glycogen Phosphorylase B"/>
    <property type="match status" value="1"/>
</dbReference>
<evidence type="ECO:0000313" key="2">
    <source>
        <dbReference type="Proteomes" id="UP000596938"/>
    </source>
</evidence>
<accession>A0ABQ1Y3E1</accession>
<proteinExistence type="predicted"/>
<evidence type="ECO:0008006" key="3">
    <source>
        <dbReference type="Google" id="ProtNLM"/>
    </source>
</evidence>
<reference evidence="2" key="1">
    <citation type="journal article" date="2019" name="Int. J. Syst. Evol. Microbiol.">
        <title>The Global Catalogue of Microorganisms (GCM) 10K type strain sequencing project: providing services to taxonomists for standard genome sequencing and annotation.</title>
        <authorList>
            <consortium name="The Broad Institute Genomics Platform"/>
            <consortium name="The Broad Institute Genome Sequencing Center for Infectious Disease"/>
            <person name="Wu L."/>
            <person name="Ma J."/>
        </authorList>
    </citation>
    <scope>NUCLEOTIDE SEQUENCE [LARGE SCALE GENOMIC DNA]</scope>
    <source>
        <strain evidence="2">CGMCC 1.1927</strain>
    </source>
</reference>
<name>A0ABQ1Y3E1_9MICC</name>
<gene>
    <name evidence="1" type="ORF">GCM10011577_40350</name>
</gene>
<protein>
    <recommendedName>
        <fullName evidence="3">Glycosyltransferase</fullName>
    </recommendedName>
</protein>
<keyword evidence="2" id="KW-1185">Reference proteome</keyword>
<dbReference type="EMBL" id="BMKU01000025">
    <property type="protein sequence ID" value="GGH11178.1"/>
    <property type="molecule type" value="Genomic_DNA"/>
</dbReference>
<comment type="caution">
    <text evidence="1">The sequence shown here is derived from an EMBL/GenBank/DDBJ whole genome shotgun (WGS) entry which is preliminary data.</text>
</comment>
<evidence type="ECO:0000313" key="1">
    <source>
        <dbReference type="EMBL" id="GGH11178.1"/>
    </source>
</evidence>